<evidence type="ECO:0000313" key="7">
    <source>
        <dbReference type="EMBL" id="TNJ26357.1"/>
    </source>
</evidence>
<evidence type="ECO:0000256" key="4">
    <source>
        <dbReference type="SAM" id="MobiDB-lite"/>
    </source>
</evidence>
<dbReference type="InterPro" id="IPR036852">
    <property type="entry name" value="Peptidase_S8/S53_dom_sf"/>
</dbReference>
<dbReference type="Proteomes" id="UP000315496">
    <property type="component" value="Chromosome 5"/>
</dbReference>
<feature type="region of interest" description="Disordered" evidence="4">
    <location>
        <begin position="766"/>
        <end position="788"/>
    </location>
</feature>
<evidence type="ECO:0000259" key="6">
    <source>
        <dbReference type="PROSITE" id="PS51829"/>
    </source>
</evidence>
<dbReference type="Gene3D" id="2.60.120.260">
    <property type="entry name" value="Galactose-binding domain-like"/>
    <property type="match status" value="1"/>
</dbReference>
<dbReference type="PANTHER" id="PTHR42884">
    <property type="entry name" value="PROPROTEIN CONVERTASE SUBTILISIN/KEXIN-RELATED"/>
    <property type="match status" value="1"/>
</dbReference>
<feature type="compositionally biased region" description="Acidic residues" evidence="4">
    <location>
        <begin position="776"/>
        <end position="786"/>
    </location>
</feature>
<keyword evidence="3" id="KW-0720">Serine protease</keyword>
<evidence type="ECO:0000256" key="3">
    <source>
        <dbReference type="ARBA" id="ARBA00022825"/>
    </source>
</evidence>
<dbReference type="InterPro" id="IPR008979">
    <property type="entry name" value="Galactose-bd-like_sf"/>
</dbReference>
<dbReference type="InterPro" id="IPR002884">
    <property type="entry name" value="P_dom"/>
</dbReference>
<evidence type="ECO:0000256" key="2">
    <source>
        <dbReference type="ARBA" id="ARBA00022801"/>
    </source>
</evidence>
<dbReference type="VEuPathDB" id="GiardiaDB:GMRT_13390"/>
<dbReference type="Gene3D" id="3.40.50.200">
    <property type="entry name" value="Peptidase S8/S53 domain"/>
    <property type="match status" value="1"/>
</dbReference>
<gene>
    <name evidence="7" type="ORF">GMRT_13390</name>
</gene>
<keyword evidence="5" id="KW-1133">Transmembrane helix</keyword>
<feature type="domain" description="P/Homo B" evidence="6">
    <location>
        <begin position="517"/>
        <end position="651"/>
    </location>
</feature>
<protein>
    <recommendedName>
        <fullName evidence="6">P/Homo B domain-containing protein</fullName>
    </recommendedName>
</protein>
<evidence type="ECO:0000313" key="8">
    <source>
        <dbReference type="Proteomes" id="UP000315496"/>
    </source>
</evidence>
<keyword evidence="8" id="KW-1185">Reference proteome</keyword>
<dbReference type="PROSITE" id="PS51829">
    <property type="entry name" value="P_HOMO_B"/>
    <property type="match status" value="1"/>
</dbReference>
<dbReference type="OrthoDB" id="300641at2759"/>
<dbReference type="SUPFAM" id="SSF49785">
    <property type="entry name" value="Galactose-binding domain-like"/>
    <property type="match status" value="1"/>
</dbReference>
<keyword evidence="5" id="KW-0472">Membrane</keyword>
<organism evidence="7 8">
    <name type="scientific">Giardia muris</name>
    <dbReference type="NCBI Taxonomy" id="5742"/>
    <lineage>
        <taxon>Eukaryota</taxon>
        <taxon>Metamonada</taxon>
        <taxon>Diplomonadida</taxon>
        <taxon>Hexamitidae</taxon>
        <taxon>Giardiinae</taxon>
        <taxon>Giardia</taxon>
    </lineage>
</organism>
<dbReference type="AlphaFoldDB" id="A0A4Z1T0B7"/>
<dbReference type="GO" id="GO:0004252">
    <property type="term" value="F:serine-type endopeptidase activity"/>
    <property type="evidence" value="ECO:0007669"/>
    <property type="project" value="InterPro"/>
</dbReference>
<keyword evidence="1" id="KW-0645">Protease</keyword>
<feature type="compositionally biased region" description="Gly residues" evidence="4">
    <location>
        <begin position="766"/>
        <end position="775"/>
    </location>
</feature>
<feature type="transmembrane region" description="Helical" evidence="5">
    <location>
        <begin position="796"/>
        <end position="816"/>
    </location>
</feature>
<evidence type="ECO:0000256" key="1">
    <source>
        <dbReference type="ARBA" id="ARBA00022670"/>
    </source>
</evidence>
<keyword evidence="5" id="KW-0812">Transmembrane</keyword>
<name>A0A4Z1T0B7_GIAMU</name>
<dbReference type="PANTHER" id="PTHR42884:SF14">
    <property type="entry name" value="NEUROENDOCRINE CONVERTASE 1"/>
    <property type="match status" value="1"/>
</dbReference>
<dbReference type="EMBL" id="VDLU01000005">
    <property type="protein sequence ID" value="TNJ26357.1"/>
    <property type="molecule type" value="Genomic_DNA"/>
</dbReference>
<sequence>MLLVLLGLLRAQAELCLLVLRPGYELGATSLHPADVVDLGVAGAFVFDCYREIEDALLESPDDAERLRAEHLAHLRGQAAVEAVYLNTFFAARRTFQLAEATVTSAASAKDAAWQLAALNVVAGADGTPLHPDIVGRRVKLGVLGSGCAASNTHVSISDTLSLNTLAEGAAVCHEEPFGASFNAIAASAATTAAPLFPTVTIAGVARGTTIAARTVFSPKFRPALLSSGDVPDNGIPDYWVTLVDLVEGFQYRTLPGLHKNVLAVMFDLPFPAYLRGSSYDPNEPNGFAPLLIKMLAAPLTDANGSNGSGCDGDFILVFGPGPGAYDVTLFNFANSSTAVFIQALTSQEAIASPRDQVVGPNILFSAPSGRLTIPRGRVGGRSAATGEEAKALLTTTVNDALVEAFGEGTGLATGAGYIALVADAFASIGFQMTFSDLLNVVARTSRHTRLGKKEFIGTVSDWVLNARGFHYSNVYGFGVPDANASIALVKGLRGVYNTTRDYMTRGSWDSRNAAGTSAETTMGCTGIPQAFTGVKTAVERYVPGKGTVTALLNMTTPKRIEKVAVRIRTANTRTFKDLSVMVLSPQGTVAPLIRNGSITTENISNLLFYSYAYYGENALGSWRINLMNVDYESSIYVEDVSLEVFGVTHPFIVHWPDAFKGNEISLPYTCGSLAITEPYKLVLLTSSGSPFTLTQNFSLNCTGPRMNNRQFHIEQPITLPESGTASFKADGVLYLCPADFDAFDAIPFRSDVLLSNPLAFEYVGEGGEGGNGGGDDNDDGTDDDTGSGFLHNPRLFASLITVGIVTVLALVTGSFR</sequence>
<keyword evidence="2" id="KW-0378">Hydrolase</keyword>
<dbReference type="GO" id="GO:0016020">
    <property type="term" value="C:membrane"/>
    <property type="evidence" value="ECO:0007669"/>
    <property type="project" value="TreeGrafter"/>
</dbReference>
<evidence type="ECO:0000256" key="5">
    <source>
        <dbReference type="SAM" id="Phobius"/>
    </source>
</evidence>
<proteinExistence type="predicted"/>
<comment type="caution">
    <text evidence="7">The sequence shown here is derived from an EMBL/GenBank/DDBJ whole genome shotgun (WGS) entry which is preliminary data.</text>
</comment>
<reference evidence="7 8" key="1">
    <citation type="submission" date="2019-05" db="EMBL/GenBank/DDBJ databases">
        <title>The compact genome of Giardia muris reveals important steps in the evolution of intestinal protozoan parasites.</title>
        <authorList>
            <person name="Xu F."/>
            <person name="Jimenez-Gonzalez A."/>
            <person name="Einarsson E."/>
            <person name="Astvaldsson A."/>
            <person name="Peirasmaki D."/>
            <person name="Eckmann L."/>
            <person name="Andersson J.O."/>
            <person name="Svard S.G."/>
            <person name="Jerlstrom-Hultqvist J."/>
        </authorList>
    </citation>
    <scope>NUCLEOTIDE SEQUENCE [LARGE SCALE GENOMIC DNA]</scope>
    <source>
        <strain evidence="7 8">Roberts-Thomson</strain>
    </source>
</reference>
<accession>A0A4Z1T0B7</accession>
<dbReference type="GO" id="GO:0016485">
    <property type="term" value="P:protein processing"/>
    <property type="evidence" value="ECO:0007669"/>
    <property type="project" value="TreeGrafter"/>
</dbReference>